<dbReference type="EMBL" id="QTSX02003039">
    <property type="protein sequence ID" value="KAJ9072225.1"/>
    <property type="molecule type" value="Genomic_DNA"/>
</dbReference>
<name>A0ACC2TCK9_9FUNG</name>
<reference evidence="1" key="1">
    <citation type="submission" date="2022-04" db="EMBL/GenBank/DDBJ databases">
        <title>Genome of the entomopathogenic fungus Entomophthora muscae.</title>
        <authorList>
            <person name="Elya C."/>
            <person name="Lovett B.R."/>
            <person name="Lee E."/>
            <person name="Macias A.M."/>
            <person name="Hajek A.E."/>
            <person name="De Bivort B.L."/>
            <person name="Kasson M.T."/>
            <person name="De Fine Licht H.H."/>
            <person name="Stajich J.E."/>
        </authorList>
    </citation>
    <scope>NUCLEOTIDE SEQUENCE</scope>
    <source>
        <strain evidence="1">Berkeley</strain>
    </source>
</reference>
<comment type="caution">
    <text evidence="1">The sequence shown here is derived from an EMBL/GenBank/DDBJ whole genome shotgun (WGS) entry which is preliminary data.</text>
</comment>
<dbReference type="Proteomes" id="UP001165960">
    <property type="component" value="Unassembled WGS sequence"/>
</dbReference>
<keyword evidence="2" id="KW-1185">Reference proteome</keyword>
<sequence length="887" mass="99294">MTVSSPTLIDLCDSDSETLAGLNPIVVDDISGAIVLSENEDFPLLDTRPELVVLDSSSPELGPTRNIFSRSQDNGSRSRTNGVAHQPILPAALHTPVSSYSRYTSFNQPQAEADVLIQNAPGSNFVSYSNTNHAFQQVNDLDRRGPGSGECPSSQYIAPLPGLLRMQPINRESHRVNYPDNPFSSIHPDPRGPNSLKRGPPGESKLIGGIGLNLAGELSSIIKRSHPEPTNEMTPEEYQKVYRLLLQAIEGKHSAENQIDPPEQLNITLLPHQKIGFNWMVTMEKSSLKGGLLSDDMGLGKTVQTIAMIVKQKTERTERALTLIVAPLALLHQWKAEIESKVDGFYLRVCIHHGTTKVSTIQKMKSYDVILTTYSTLAGEYKQLLHSREQKKPHKGLLFSMAWNRVVLDEAHSIKNKKTKAYLACMELDSKLRWCLTGTPIQNSIDDLFSIVSFLKVKPYNVWSDFKASLSVTKGMGPLDESFKKIRNLLEAISLRRCKDTTIDGQPILKLPSREVYEETLEFTADERLYYANLESKAQLKVAEMEQTGKLRNNYFNILVLLLRLRQACIHPWLNSRVDLEFLEEERALAESGTPATNCETFNISLPAFKRLVGSNPESDECPVCLENIEALFALSPCGHVICSGCFQKLQLNFVPCLCPICRGPLSADLLVPLSTIRAERTNIDASFFDESQEDLELDFEKQENRLLVAPSSSKLDKLVELLTLFRSEAPNDKIIIFTQFTSLFKIIIPLLKKHGFKPRTYDGKMSIDERADTLKQFAADPSLTVLLLSLHCGSVGLNLTAANRVIFLDLWWNPSVENQAIDRVHRIGQLKTVKVYKLLIPQTVEDRILELQKKKKEIFDNAFSADGVVTNRARLSVGELMSLFHS</sequence>
<organism evidence="1 2">
    <name type="scientific">Entomophthora muscae</name>
    <dbReference type="NCBI Taxonomy" id="34485"/>
    <lineage>
        <taxon>Eukaryota</taxon>
        <taxon>Fungi</taxon>
        <taxon>Fungi incertae sedis</taxon>
        <taxon>Zoopagomycota</taxon>
        <taxon>Entomophthoromycotina</taxon>
        <taxon>Entomophthoromycetes</taxon>
        <taxon>Entomophthorales</taxon>
        <taxon>Entomophthoraceae</taxon>
        <taxon>Entomophthora</taxon>
    </lineage>
</organism>
<gene>
    <name evidence="1" type="ORF">DSO57_1029746</name>
</gene>
<evidence type="ECO:0000313" key="1">
    <source>
        <dbReference type="EMBL" id="KAJ9072225.1"/>
    </source>
</evidence>
<protein>
    <submittedName>
        <fullName evidence="1">Uncharacterized protein</fullName>
    </submittedName>
</protein>
<proteinExistence type="predicted"/>
<evidence type="ECO:0000313" key="2">
    <source>
        <dbReference type="Proteomes" id="UP001165960"/>
    </source>
</evidence>
<accession>A0ACC2TCK9</accession>